<protein>
    <submittedName>
        <fullName evidence="2">SERTA domain-containing protein 3</fullName>
    </submittedName>
</protein>
<dbReference type="EMBL" id="JAYKXP010000363">
    <property type="protein sequence ID" value="KAK7014447.1"/>
    <property type="molecule type" value="Genomic_DNA"/>
</dbReference>
<evidence type="ECO:0000313" key="2">
    <source>
        <dbReference type="EMBL" id="KAK7014447.1"/>
    </source>
</evidence>
<comment type="caution">
    <text evidence="2">The sequence shown here is derived from an EMBL/GenBank/DDBJ whole genome shotgun (WGS) entry which is preliminary data.</text>
</comment>
<gene>
    <name evidence="2" type="primary">RBT1_64</name>
    <name evidence="2" type="ORF">VNI00_019357</name>
</gene>
<reference evidence="2 3" key="1">
    <citation type="submission" date="2024-01" db="EMBL/GenBank/DDBJ databases">
        <title>A draft genome for a cacao thread blight-causing isolate of Paramarasmius palmivorus.</title>
        <authorList>
            <person name="Baruah I.K."/>
            <person name="Bukari Y."/>
            <person name="Amoako-Attah I."/>
            <person name="Meinhardt L.W."/>
            <person name="Bailey B.A."/>
            <person name="Cohen S.P."/>
        </authorList>
    </citation>
    <scope>NUCLEOTIDE SEQUENCE [LARGE SCALE GENOMIC DNA]</scope>
    <source>
        <strain evidence="2 3">GH-12</strain>
    </source>
</reference>
<dbReference type="Proteomes" id="UP001383192">
    <property type="component" value="Unassembled WGS sequence"/>
</dbReference>
<feature type="compositionally biased region" description="Low complexity" evidence="1">
    <location>
        <begin position="274"/>
        <end position="289"/>
    </location>
</feature>
<feature type="compositionally biased region" description="Acidic residues" evidence="1">
    <location>
        <begin position="34"/>
        <end position="46"/>
    </location>
</feature>
<evidence type="ECO:0000256" key="1">
    <source>
        <dbReference type="SAM" id="MobiDB-lite"/>
    </source>
</evidence>
<organism evidence="2 3">
    <name type="scientific">Paramarasmius palmivorus</name>
    <dbReference type="NCBI Taxonomy" id="297713"/>
    <lineage>
        <taxon>Eukaryota</taxon>
        <taxon>Fungi</taxon>
        <taxon>Dikarya</taxon>
        <taxon>Basidiomycota</taxon>
        <taxon>Agaricomycotina</taxon>
        <taxon>Agaricomycetes</taxon>
        <taxon>Agaricomycetidae</taxon>
        <taxon>Agaricales</taxon>
        <taxon>Marasmiineae</taxon>
        <taxon>Marasmiaceae</taxon>
        <taxon>Paramarasmius</taxon>
    </lineage>
</organism>
<feature type="compositionally biased region" description="Low complexity" evidence="1">
    <location>
        <begin position="313"/>
        <end position="344"/>
    </location>
</feature>
<feature type="compositionally biased region" description="Basic and acidic residues" evidence="1">
    <location>
        <begin position="16"/>
        <end position="26"/>
    </location>
</feature>
<keyword evidence="3" id="KW-1185">Reference proteome</keyword>
<evidence type="ECO:0000313" key="3">
    <source>
        <dbReference type="Proteomes" id="UP001383192"/>
    </source>
</evidence>
<feature type="compositionally biased region" description="Basic residues" evidence="1">
    <location>
        <begin position="119"/>
        <end position="141"/>
    </location>
</feature>
<feature type="compositionally biased region" description="Polar residues" evidence="1">
    <location>
        <begin position="251"/>
        <end position="265"/>
    </location>
</feature>
<feature type="region of interest" description="Disordered" evidence="1">
    <location>
        <begin position="235"/>
        <end position="344"/>
    </location>
</feature>
<feature type="region of interest" description="Disordered" evidence="1">
    <location>
        <begin position="1"/>
        <end position="162"/>
    </location>
</feature>
<accession>A0AAW0AMX8</accession>
<feature type="compositionally biased region" description="Low complexity" evidence="1">
    <location>
        <begin position="235"/>
        <end position="250"/>
    </location>
</feature>
<name>A0AAW0AMX8_9AGAR</name>
<sequence>MASSSSSLRQPRKHSSKDIESGEDTPHSPSPELSSDDDLNIPDDSIDYGKCGIKLAPGRRMGKFLAAELRNSSRQDRTRRMLVYSKYTQKELRKEEQLAKQRFLESIDDDDSEDNKLPFKPKTKGKGKAKGKSKSKAKEKRKKQDDEEDDEEDESVQHKRPVYSTILQQIPTLHPTPSTLLQLPVRMSTTDAEAGARVTATGAGSVVITGTAQASASALISTSGDADVYATARSTGGATSTARAAVRSSGQQSDAATSATINIDTQSVPPSPAKVPSQSSPAKAASQPQVPGPPSPTFPCQNESPCPTPPPLSQSLSRSSQPPYSSAFSSGSASASTSSGSASSHLPAWVNQMQVFLLSSVSDSEWAQSIKTWIELERVYGFVTSRQTLPTELRPDVVTFWTKQARKMSTPPPDVMVAGFNGKVITWWSSMMPSWRTKDANGQWVQSGEGDWGILRCPGLNGFLSVLACLRWWLIQEGATSVSMASAAWRATFEDVCWVMEELRKSEEAPARKKPCSE</sequence>
<proteinExistence type="predicted"/>
<dbReference type="AlphaFoldDB" id="A0AAW0AMX8"/>
<feature type="compositionally biased region" description="Basic and acidic residues" evidence="1">
    <location>
        <begin position="88"/>
        <end position="105"/>
    </location>
</feature>